<evidence type="ECO:0000313" key="2">
    <source>
        <dbReference type="Proteomes" id="UP000037035"/>
    </source>
</evidence>
<gene>
    <name evidence="1" type="ORF">VP01_14178g1</name>
</gene>
<keyword evidence="2" id="KW-1185">Reference proteome</keyword>
<evidence type="ECO:0000313" key="1">
    <source>
        <dbReference type="EMBL" id="KNZ61338.1"/>
    </source>
</evidence>
<dbReference type="AlphaFoldDB" id="A0A0L6VKR8"/>
<protein>
    <submittedName>
        <fullName evidence="1">Uncharacterized protein</fullName>
    </submittedName>
</protein>
<dbReference type="EMBL" id="LAVV01004641">
    <property type="protein sequence ID" value="KNZ61338.1"/>
    <property type="molecule type" value="Genomic_DNA"/>
</dbReference>
<dbReference type="VEuPathDB" id="FungiDB:VP01_14178g1"/>
<sequence>QPQPHFQNQPPNHSTTATTNAMDLLEMKGRLSHSERVKMMQAGQCFQCRKVDFDRPNGEWQSSI</sequence>
<feature type="non-terminal residue" evidence="1">
    <location>
        <position position="1"/>
    </location>
</feature>
<comment type="caution">
    <text evidence="1">The sequence shown here is derived from an EMBL/GenBank/DDBJ whole genome shotgun (WGS) entry which is preliminary data.</text>
</comment>
<proteinExistence type="predicted"/>
<accession>A0A0L6VKR8</accession>
<name>A0A0L6VKR8_9BASI</name>
<reference evidence="1 2" key="1">
    <citation type="submission" date="2015-08" db="EMBL/GenBank/DDBJ databases">
        <title>Next Generation Sequencing and Analysis of the Genome of Puccinia sorghi L Schw, the Causal Agent of Maize Common Rust.</title>
        <authorList>
            <person name="Rochi L."/>
            <person name="Burguener G."/>
            <person name="Darino M."/>
            <person name="Turjanski A."/>
            <person name="Kreff E."/>
            <person name="Dieguez M.J."/>
            <person name="Sacco F."/>
        </authorList>
    </citation>
    <scope>NUCLEOTIDE SEQUENCE [LARGE SCALE GENOMIC DNA]</scope>
    <source>
        <strain evidence="1 2">RO10H11247</strain>
    </source>
</reference>
<organism evidence="1 2">
    <name type="scientific">Puccinia sorghi</name>
    <dbReference type="NCBI Taxonomy" id="27349"/>
    <lineage>
        <taxon>Eukaryota</taxon>
        <taxon>Fungi</taxon>
        <taxon>Dikarya</taxon>
        <taxon>Basidiomycota</taxon>
        <taxon>Pucciniomycotina</taxon>
        <taxon>Pucciniomycetes</taxon>
        <taxon>Pucciniales</taxon>
        <taxon>Pucciniaceae</taxon>
        <taxon>Puccinia</taxon>
    </lineage>
</organism>
<dbReference type="Proteomes" id="UP000037035">
    <property type="component" value="Unassembled WGS sequence"/>
</dbReference>